<name>A0A6M4GU43_9PROT</name>
<dbReference type="Proteomes" id="UP000501534">
    <property type="component" value="Chromosome"/>
</dbReference>
<reference evidence="1 2" key="1">
    <citation type="submission" date="2020-04" db="EMBL/GenBank/DDBJ databases">
        <title>Usitatibacter rugosus gen. nov., sp. nov. and Usitatibacter palustris sp. nov., novel members of Usitatibacteraceae fam. nov. within the order Nitrosomonadales isolated from soil.</title>
        <authorList>
            <person name="Huber K.J."/>
            <person name="Neumann-Schaal M."/>
            <person name="Geppert A."/>
            <person name="Luckner M."/>
            <person name="Wanner G."/>
            <person name="Overmann J."/>
        </authorList>
    </citation>
    <scope>NUCLEOTIDE SEQUENCE [LARGE SCALE GENOMIC DNA]</scope>
    <source>
        <strain evidence="1 2">0125_3</strain>
    </source>
</reference>
<organism evidence="1 2">
    <name type="scientific">Usitatibacter rugosus</name>
    <dbReference type="NCBI Taxonomy" id="2732067"/>
    <lineage>
        <taxon>Bacteria</taxon>
        <taxon>Pseudomonadati</taxon>
        <taxon>Pseudomonadota</taxon>
        <taxon>Betaproteobacteria</taxon>
        <taxon>Nitrosomonadales</taxon>
        <taxon>Usitatibacteraceae</taxon>
        <taxon>Usitatibacter</taxon>
    </lineage>
</organism>
<gene>
    <name evidence="1" type="ORF">DSM104443_00183</name>
</gene>
<protein>
    <submittedName>
        <fullName evidence="1">Uncharacterized protein</fullName>
    </submittedName>
</protein>
<dbReference type="KEGG" id="uru:DSM104443_00183"/>
<evidence type="ECO:0000313" key="2">
    <source>
        <dbReference type="Proteomes" id="UP000501534"/>
    </source>
</evidence>
<keyword evidence="2" id="KW-1185">Reference proteome</keyword>
<dbReference type="EMBL" id="CP053069">
    <property type="protein sequence ID" value="QJR09147.1"/>
    <property type="molecule type" value="Genomic_DNA"/>
</dbReference>
<accession>A0A6M4GU43</accession>
<sequence>MNEPIDIDYVHRFPHRYWFSTWTTDEENPEGVRYKLLSARPESSGPIELVVLAENKAAKLTVVDRTSVSASNFEKTVAVYVDGLSDSLGVSFFAIDLSRQRTPADAMRILVDAGWYTLR</sequence>
<proteinExistence type="predicted"/>
<dbReference type="RefSeq" id="WP_171088844.1">
    <property type="nucleotide sequence ID" value="NZ_CP053069.1"/>
</dbReference>
<evidence type="ECO:0000313" key="1">
    <source>
        <dbReference type="EMBL" id="QJR09147.1"/>
    </source>
</evidence>
<dbReference type="AlphaFoldDB" id="A0A6M4GU43"/>